<evidence type="ECO:0000313" key="3">
    <source>
        <dbReference type="Proteomes" id="UP000807342"/>
    </source>
</evidence>
<feature type="region of interest" description="Disordered" evidence="1">
    <location>
        <begin position="19"/>
        <end position="41"/>
    </location>
</feature>
<sequence length="189" mass="21774">MTLKDELYTIRHLAEGEPPTLPGGMYASAKDGKDKPLTAEPLGPDSKIRLRMFVNDYKEFKEKWGVRWSLIHWCWQWVVACVPSKDGEYTITEFWDDNSIPGLWAREINAPDRPVWLIDRLKVDMYTLKLRIQEAEEPGVYDIMGDFRIGASDWTDLRHPAGGVKPEVLLRSVPVVPGMYIPRWVFAKA</sequence>
<proteinExistence type="predicted"/>
<gene>
    <name evidence="2" type="ORF">P691DRAFT_789741</name>
</gene>
<accession>A0A9P6BY47</accession>
<protein>
    <submittedName>
        <fullName evidence="2">Macrocypin 2b</fullName>
    </submittedName>
</protein>
<keyword evidence="3" id="KW-1185">Reference proteome</keyword>
<dbReference type="EMBL" id="MU151656">
    <property type="protein sequence ID" value="KAF9442314.1"/>
    <property type="molecule type" value="Genomic_DNA"/>
</dbReference>
<evidence type="ECO:0000313" key="2">
    <source>
        <dbReference type="EMBL" id="KAF9442314.1"/>
    </source>
</evidence>
<comment type="caution">
    <text evidence="2">The sequence shown here is derived from an EMBL/GenBank/DDBJ whole genome shotgun (WGS) entry which is preliminary data.</text>
</comment>
<dbReference type="AlphaFoldDB" id="A0A9P6BY47"/>
<dbReference type="OrthoDB" id="2913511at2759"/>
<dbReference type="Gene3D" id="2.80.10.50">
    <property type="match status" value="2"/>
</dbReference>
<name>A0A9P6BY47_9AGAR</name>
<dbReference type="Proteomes" id="UP000807342">
    <property type="component" value="Unassembled WGS sequence"/>
</dbReference>
<organism evidence="2 3">
    <name type="scientific">Macrolepiota fuliginosa MF-IS2</name>
    <dbReference type="NCBI Taxonomy" id="1400762"/>
    <lineage>
        <taxon>Eukaryota</taxon>
        <taxon>Fungi</taxon>
        <taxon>Dikarya</taxon>
        <taxon>Basidiomycota</taxon>
        <taxon>Agaricomycotina</taxon>
        <taxon>Agaricomycetes</taxon>
        <taxon>Agaricomycetidae</taxon>
        <taxon>Agaricales</taxon>
        <taxon>Agaricineae</taxon>
        <taxon>Agaricaceae</taxon>
        <taxon>Macrolepiota</taxon>
    </lineage>
</organism>
<reference evidence="2" key="1">
    <citation type="submission" date="2020-11" db="EMBL/GenBank/DDBJ databases">
        <authorList>
            <consortium name="DOE Joint Genome Institute"/>
            <person name="Ahrendt S."/>
            <person name="Riley R."/>
            <person name="Andreopoulos W."/>
            <person name="Labutti K."/>
            <person name="Pangilinan J."/>
            <person name="Ruiz-Duenas F.J."/>
            <person name="Barrasa J.M."/>
            <person name="Sanchez-Garcia M."/>
            <person name="Camarero S."/>
            <person name="Miyauchi S."/>
            <person name="Serrano A."/>
            <person name="Linde D."/>
            <person name="Babiker R."/>
            <person name="Drula E."/>
            <person name="Ayuso-Fernandez I."/>
            <person name="Pacheco R."/>
            <person name="Padilla G."/>
            <person name="Ferreira P."/>
            <person name="Barriuso J."/>
            <person name="Kellner H."/>
            <person name="Castanera R."/>
            <person name="Alfaro M."/>
            <person name="Ramirez L."/>
            <person name="Pisabarro A.G."/>
            <person name="Kuo A."/>
            <person name="Tritt A."/>
            <person name="Lipzen A."/>
            <person name="He G."/>
            <person name="Yan M."/>
            <person name="Ng V."/>
            <person name="Cullen D."/>
            <person name="Martin F."/>
            <person name="Rosso M.-N."/>
            <person name="Henrissat B."/>
            <person name="Hibbett D."/>
            <person name="Martinez A.T."/>
            <person name="Grigoriev I.V."/>
        </authorList>
    </citation>
    <scope>NUCLEOTIDE SEQUENCE</scope>
    <source>
        <strain evidence="2">MF-IS2</strain>
    </source>
</reference>
<evidence type="ECO:0000256" key="1">
    <source>
        <dbReference type="SAM" id="MobiDB-lite"/>
    </source>
</evidence>